<dbReference type="Gene3D" id="3.40.190.290">
    <property type="match status" value="1"/>
</dbReference>
<organism evidence="6 7">
    <name type="scientific">Thermobacillus xylanilyticus</name>
    <dbReference type="NCBI Taxonomy" id="76633"/>
    <lineage>
        <taxon>Bacteria</taxon>
        <taxon>Bacillati</taxon>
        <taxon>Bacillota</taxon>
        <taxon>Bacilli</taxon>
        <taxon>Bacillales</taxon>
        <taxon>Paenibacillaceae</taxon>
        <taxon>Thermobacillus</taxon>
    </lineage>
</organism>
<dbReference type="InterPro" id="IPR005119">
    <property type="entry name" value="LysR_subst-bd"/>
</dbReference>
<evidence type="ECO:0000256" key="4">
    <source>
        <dbReference type="ARBA" id="ARBA00023163"/>
    </source>
</evidence>
<evidence type="ECO:0000259" key="5">
    <source>
        <dbReference type="PROSITE" id="PS50931"/>
    </source>
</evidence>
<keyword evidence="3" id="KW-0238">DNA-binding</keyword>
<sequence length="306" mass="34257">MDLQQLTTFMAVSSERSLVGASRKLGVSQPTVTARMQQLEEELGEHLIIRAGHEAVLTPAGEVFRSYAERALQVLAAGLTRLQHESFERSLKIAGTSMFNTCALPDLLARFDRQENGVHIQVLTGSTPAILEWLQDQVADLGFVHGTAAMPHVRLVPLYSEELHLFVHRLHPLASREVVSLHDLRDETFIVGRRDDDTRDLIESRFRQEAFRPAHVMEMDHVSGMKQMLLAGMGAAFLPESAVREELRSRKVKKLELDGSPLMQRISLAVPDRSLNPVTRAFAVYSLKSFRADPLPLEVRRLLGLG</sequence>
<dbReference type="PRINTS" id="PR00039">
    <property type="entry name" value="HTHLYSR"/>
</dbReference>
<comment type="caution">
    <text evidence="6">The sequence shown here is derived from an EMBL/GenBank/DDBJ whole genome shotgun (WGS) entry which is preliminary data.</text>
</comment>
<dbReference type="Pfam" id="PF00126">
    <property type="entry name" value="HTH_1"/>
    <property type="match status" value="1"/>
</dbReference>
<dbReference type="PANTHER" id="PTHR30126">
    <property type="entry name" value="HTH-TYPE TRANSCRIPTIONAL REGULATOR"/>
    <property type="match status" value="1"/>
</dbReference>
<dbReference type="SUPFAM" id="SSF53850">
    <property type="entry name" value="Periplasmic binding protein-like II"/>
    <property type="match status" value="1"/>
</dbReference>
<evidence type="ECO:0000256" key="2">
    <source>
        <dbReference type="ARBA" id="ARBA00023015"/>
    </source>
</evidence>
<dbReference type="InterPro" id="IPR036388">
    <property type="entry name" value="WH-like_DNA-bd_sf"/>
</dbReference>
<keyword evidence="7" id="KW-1185">Reference proteome</keyword>
<keyword evidence="2" id="KW-0805">Transcription regulation</keyword>
<comment type="similarity">
    <text evidence="1">Belongs to the LysR transcriptional regulatory family.</text>
</comment>
<evidence type="ECO:0000313" key="7">
    <source>
        <dbReference type="Proteomes" id="UP000681526"/>
    </source>
</evidence>
<dbReference type="InterPro" id="IPR000847">
    <property type="entry name" value="LysR_HTH_N"/>
</dbReference>
<keyword evidence="4" id="KW-0804">Transcription</keyword>
<evidence type="ECO:0000313" key="6">
    <source>
        <dbReference type="EMBL" id="CAG5077123.1"/>
    </source>
</evidence>
<dbReference type="Proteomes" id="UP000681526">
    <property type="component" value="Unassembled WGS sequence"/>
</dbReference>
<reference evidence="6 7" key="1">
    <citation type="submission" date="2021-04" db="EMBL/GenBank/DDBJ databases">
        <authorList>
            <person name="Rakotoarivonina H."/>
        </authorList>
    </citation>
    <scope>NUCLEOTIDE SEQUENCE [LARGE SCALE GENOMIC DNA]</scope>
    <source>
        <strain evidence="6 7">XE</strain>
    </source>
</reference>
<dbReference type="Pfam" id="PF03466">
    <property type="entry name" value="LysR_substrate"/>
    <property type="match status" value="1"/>
</dbReference>
<dbReference type="Gene3D" id="1.10.10.10">
    <property type="entry name" value="Winged helix-like DNA-binding domain superfamily/Winged helix DNA-binding domain"/>
    <property type="match status" value="1"/>
</dbReference>
<protein>
    <submittedName>
        <fullName evidence="6">Regulator of sulfur assimilation CysL, activates cysJI expression</fullName>
    </submittedName>
</protein>
<dbReference type="CDD" id="cd05466">
    <property type="entry name" value="PBP2_LTTR_substrate"/>
    <property type="match status" value="1"/>
</dbReference>
<accession>A0ABM8UZM7</accession>
<feature type="domain" description="HTH lysR-type" evidence="5">
    <location>
        <begin position="1"/>
        <end position="58"/>
    </location>
</feature>
<dbReference type="PROSITE" id="PS50931">
    <property type="entry name" value="HTH_LYSR"/>
    <property type="match status" value="1"/>
</dbReference>
<dbReference type="SUPFAM" id="SSF46785">
    <property type="entry name" value="Winged helix' DNA-binding domain"/>
    <property type="match status" value="1"/>
</dbReference>
<evidence type="ECO:0000256" key="1">
    <source>
        <dbReference type="ARBA" id="ARBA00009437"/>
    </source>
</evidence>
<dbReference type="InterPro" id="IPR036390">
    <property type="entry name" value="WH_DNA-bd_sf"/>
</dbReference>
<dbReference type="RefSeq" id="WP_213483132.1">
    <property type="nucleotide sequence ID" value="NZ_CAJRAY010000005.1"/>
</dbReference>
<name>A0ABM8UZM7_THEXY</name>
<proteinExistence type="inferred from homology"/>
<evidence type="ECO:0000256" key="3">
    <source>
        <dbReference type="ARBA" id="ARBA00023125"/>
    </source>
</evidence>
<dbReference type="PANTHER" id="PTHR30126:SF78">
    <property type="entry name" value="HTH LYSR-TYPE DOMAIN-CONTAINING PROTEIN"/>
    <property type="match status" value="1"/>
</dbReference>
<dbReference type="EMBL" id="CAJRAY010000005">
    <property type="protein sequence ID" value="CAG5077123.1"/>
    <property type="molecule type" value="Genomic_DNA"/>
</dbReference>
<gene>
    <name evidence="6" type="primary">txxe 618-cysL</name>
    <name evidence="6" type="ORF">TXXE_01185</name>
</gene>